<organism evidence="2 3">
    <name type="scientific">Macrosiphum euphorbiae</name>
    <name type="common">potato aphid</name>
    <dbReference type="NCBI Taxonomy" id="13131"/>
    <lineage>
        <taxon>Eukaryota</taxon>
        <taxon>Metazoa</taxon>
        <taxon>Ecdysozoa</taxon>
        <taxon>Arthropoda</taxon>
        <taxon>Hexapoda</taxon>
        <taxon>Insecta</taxon>
        <taxon>Pterygota</taxon>
        <taxon>Neoptera</taxon>
        <taxon>Paraneoptera</taxon>
        <taxon>Hemiptera</taxon>
        <taxon>Sternorrhyncha</taxon>
        <taxon>Aphidomorpha</taxon>
        <taxon>Aphidoidea</taxon>
        <taxon>Aphididae</taxon>
        <taxon>Macrosiphini</taxon>
        <taxon>Macrosiphum</taxon>
    </lineage>
</organism>
<accession>A0AAV0XTW1</accession>
<dbReference type="AlphaFoldDB" id="A0AAV0XTW1"/>
<comment type="caution">
    <text evidence="2">The sequence shown here is derived from an EMBL/GenBank/DDBJ whole genome shotgun (WGS) entry which is preliminary data.</text>
</comment>
<keyword evidence="3" id="KW-1185">Reference proteome</keyword>
<feature type="region of interest" description="Disordered" evidence="1">
    <location>
        <begin position="33"/>
        <end position="52"/>
    </location>
</feature>
<dbReference type="EMBL" id="CARXXK010001014">
    <property type="protein sequence ID" value="CAI6371581.1"/>
    <property type="molecule type" value="Genomic_DNA"/>
</dbReference>
<protein>
    <submittedName>
        <fullName evidence="2">Uncharacterized protein</fullName>
    </submittedName>
</protein>
<gene>
    <name evidence="2" type="ORF">MEUPH1_LOCUS25572</name>
</gene>
<evidence type="ECO:0000256" key="1">
    <source>
        <dbReference type="SAM" id="MobiDB-lite"/>
    </source>
</evidence>
<name>A0AAV0XTW1_9HEMI</name>
<evidence type="ECO:0000313" key="3">
    <source>
        <dbReference type="Proteomes" id="UP001160148"/>
    </source>
</evidence>
<evidence type="ECO:0000313" key="2">
    <source>
        <dbReference type="EMBL" id="CAI6371581.1"/>
    </source>
</evidence>
<feature type="compositionally biased region" description="Acidic residues" evidence="1">
    <location>
        <begin position="34"/>
        <end position="49"/>
    </location>
</feature>
<sequence length="89" mass="10202">MDDIIDSLNESYDSFSEIIDYSDTDPLIQIENENNSEFEDSTEDEDEEDHSVPVNKAKKETTYFVVFVPQNHLCASNVSNIINNDKSHI</sequence>
<reference evidence="2 3" key="1">
    <citation type="submission" date="2023-01" db="EMBL/GenBank/DDBJ databases">
        <authorList>
            <person name="Whitehead M."/>
        </authorList>
    </citation>
    <scope>NUCLEOTIDE SEQUENCE [LARGE SCALE GENOMIC DNA]</scope>
</reference>
<proteinExistence type="predicted"/>
<dbReference type="Proteomes" id="UP001160148">
    <property type="component" value="Unassembled WGS sequence"/>
</dbReference>